<gene>
    <name evidence="1" type="ORF">MM415B01619_0006</name>
</gene>
<proteinExistence type="predicted"/>
<accession>A0A6M3IJA1</accession>
<evidence type="ECO:0000313" key="1">
    <source>
        <dbReference type="EMBL" id="QJA57596.1"/>
    </source>
</evidence>
<dbReference type="AlphaFoldDB" id="A0A6M3IJA1"/>
<dbReference type="EMBL" id="MT141282">
    <property type="protein sequence ID" value="QJA57596.1"/>
    <property type="molecule type" value="Genomic_DNA"/>
</dbReference>
<sequence>MSQTYNATKPESGVTSLGELYQIIRDHIAACVSMFSGTSYPASPVAGQGSFRTDLGSLGQGLPKLYFADGWHDIDYNSTIYNEVVAARGSAASIDVRLDVGINEDGTFKGSAPASSWWTTESQTPTYVSTTQFTVPTDLTAIYTVGRAVYFTGVAGAPQYSRVVSSSYGAPNTTVNITDAVLDVSLSGVFYGQMKYNVGLYDSATVTKSGIVELATQAEFLTMTDATRYVTSDLVADVLQYQEIYIDSGAMVALTTNGAESGTYEFPTNDHMIDYFAFDGATEEFISFKFRFPSVWDRSTIKVKFFWAPGDAACTAGDTVEWEIGGVAISDDDPIDATLGTAQVITDIVLAGKDGDLHLTSATPAITIGGTPALGDLVLFKASRNVSGTDDMTEDAWLFGITIQFKINQAVAAW</sequence>
<organism evidence="1">
    <name type="scientific">viral metagenome</name>
    <dbReference type="NCBI Taxonomy" id="1070528"/>
    <lineage>
        <taxon>unclassified sequences</taxon>
        <taxon>metagenomes</taxon>
        <taxon>organismal metagenomes</taxon>
    </lineage>
</organism>
<protein>
    <submittedName>
        <fullName evidence="1">Putative tail protein</fullName>
    </submittedName>
</protein>
<reference evidence="1" key="1">
    <citation type="submission" date="2020-03" db="EMBL/GenBank/DDBJ databases">
        <title>The deep terrestrial virosphere.</title>
        <authorList>
            <person name="Holmfeldt K."/>
            <person name="Nilsson E."/>
            <person name="Simone D."/>
            <person name="Lopez-Fernandez M."/>
            <person name="Wu X."/>
            <person name="de Brujin I."/>
            <person name="Lundin D."/>
            <person name="Andersson A."/>
            <person name="Bertilsson S."/>
            <person name="Dopson M."/>
        </authorList>
    </citation>
    <scope>NUCLEOTIDE SEQUENCE</scope>
    <source>
        <strain evidence="1">MM415B01619</strain>
    </source>
</reference>
<name>A0A6M3IJA1_9ZZZZ</name>